<dbReference type="RefSeq" id="WP_022988224.1">
    <property type="nucleotide sequence ID" value="NZ_NEFY01000002.1"/>
</dbReference>
<keyword evidence="3" id="KW-1185">Reference proteome</keyword>
<comment type="caution">
    <text evidence="2">The sequence shown here is derived from an EMBL/GenBank/DDBJ whole genome shotgun (WGS) entry which is preliminary data.</text>
</comment>
<organism evidence="2 4">
    <name type="scientific">Marinobacter vinifirmus</name>
    <dbReference type="NCBI Taxonomy" id="355591"/>
    <lineage>
        <taxon>Bacteria</taxon>
        <taxon>Pseudomonadati</taxon>
        <taxon>Pseudomonadota</taxon>
        <taxon>Gammaproteobacteria</taxon>
        <taxon>Pseudomonadales</taxon>
        <taxon>Marinobacteraceae</taxon>
        <taxon>Marinobacter</taxon>
    </lineage>
</organism>
<evidence type="ECO:0000313" key="2">
    <source>
        <dbReference type="EMBL" id="TVT34817.1"/>
    </source>
</evidence>
<dbReference type="Proteomes" id="UP000319142">
    <property type="component" value="Unassembled WGS sequence"/>
</dbReference>
<reference evidence="2 4" key="2">
    <citation type="submission" date="2019-07" db="EMBL/GenBank/DDBJ databases">
        <title>The pathways for chlorine oxyanion respiration interact through the shared metabolite chlorate.</title>
        <authorList>
            <person name="Barnum T.P."/>
            <person name="Cheng Y."/>
            <person name="Hill K.A."/>
            <person name="Lucas L.N."/>
            <person name="Carlson H.K."/>
            <person name="Coates J.D."/>
        </authorList>
    </citation>
    <scope>NUCLEOTIDE SEQUENCE [LARGE SCALE GENOMIC DNA]</scope>
    <source>
        <strain evidence="2">UCB</strain>
    </source>
</reference>
<dbReference type="EMBL" id="NEFY01000002">
    <property type="protein sequence ID" value="OZC37105.1"/>
    <property type="molecule type" value="Genomic_DNA"/>
</dbReference>
<dbReference type="Proteomes" id="UP000216984">
    <property type="component" value="Unassembled WGS sequence"/>
</dbReference>
<evidence type="ECO:0000313" key="4">
    <source>
        <dbReference type="Proteomes" id="UP000319142"/>
    </source>
</evidence>
<gene>
    <name evidence="1" type="ORF">B9Q17_03040</name>
    <name evidence="2" type="ORF">FHK81_05110</name>
</gene>
<accession>A0A259W3C1</accession>
<dbReference type="AlphaFoldDB" id="A0A259W3C1"/>
<evidence type="ECO:0000313" key="1">
    <source>
        <dbReference type="EMBL" id="OZC37105.1"/>
    </source>
</evidence>
<name>A0A259W3C1_9GAMM</name>
<sequence>MNTLLALTSLILLVFSALLLWQFLEQKKMIAQMLENEGIPETSQDPELILTLRVLDPISLAKRESRTGRLLADRLPVMTRKMVYQEVMKELEVELEERDIDVEMHIEYR</sequence>
<dbReference type="EMBL" id="VMRX01000011">
    <property type="protein sequence ID" value="TVT34817.1"/>
    <property type="molecule type" value="Genomic_DNA"/>
</dbReference>
<evidence type="ECO:0000313" key="3">
    <source>
        <dbReference type="Proteomes" id="UP000216984"/>
    </source>
</evidence>
<proteinExistence type="predicted"/>
<reference evidence="1 3" key="1">
    <citation type="submission" date="2017-06" db="EMBL/GenBank/DDBJ databases">
        <title>Draft genome sequence of the halophilic bacterium Marinobacter vinifirmus FB1.</title>
        <authorList>
            <person name="Stepanov V.G."/>
            <person name="Roberts D.J."/>
            <person name="Fox G.E."/>
        </authorList>
    </citation>
    <scope>NUCLEOTIDE SEQUENCE [LARGE SCALE GENOMIC DNA]</scope>
    <source>
        <strain evidence="1 3">FB1</strain>
    </source>
</reference>
<protein>
    <submittedName>
        <fullName evidence="2">Uncharacterized protein</fullName>
    </submittedName>
</protein>